<dbReference type="Proteomes" id="UP000054564">
    <property type="component" value="Unassembled WGS sequence"/>
</dbReference>
<sequence>MPAKAIIKFPVAGISRKTMDNISNPWECGKSGHILEFTLLPHHIVWDVYKITEGDQVLTWAEGIDFSKIQVAFELQGVVIGAEHLAGPPGYHLNLISIRSRHTCKKNAAQTGFRPGGASDHDVDVSTD</sequence>
<feature type="region of interest" description="Disordered" evidence="1">
    <location>
        <begin position="109"/>
        <end position="128"/>
    </location>
</feature>
<keyword evidence="3" id="KW-1185">Reference proteome</keyword>
<protein>
    <submittedName>
        <fullName evidence="2">Uncharacterized protein</fullName>
    </submittedName>
</protein>
<dbReference type="EMBL" id="AJIL01000097">
    <property type="protein sequence ID" value="KNE95378.1"/>
    <property type="molecule type" value="Genomic_DNA"/>
</dbReference>
<evidence type="ECO:0000256" key="1">
    <source>
        <dbReference type="SAM" id="MobiDB-lite"/>
    </source>
</evidence>
<name>A0A0L0V7X3_9BASI</name>
<proteinExistence type="predicted"/>
<reference evidence="3" key="1">
    <citation type="submission" date="2014-03" db="EMBL/GenBank/DDBJ databases">
        <title>The Genome Sequence of Puccinia striiformis f. sp. tritici PST-78.</title>
        <authorList>
            <consortium name="The Broad Institute Genome Sequencing Platform"/>
            <person name="Cuomo C."/>
            <person name="Hulbert S."/>
            <person name="Chen X."/>
            <person name="Walker B."/>
            <person name="Young S.K."/>
            <person name="Zeng Q."/>
            <person name="Gargeya S."/>
            <person name="Fitzgerald M."/>
            <person name="Haas B."/>
            <person name="Abouelleil A."/>
            <person name="Alvarado L."/>
            <person name="Arachchi H.M."/>
            <person name="Berlin A.M."/>
            <person name="Chapman S.B."/>
            <person name="Goldberg J."/>
            <person name="Griggs A."/>
            <person name="Gujja S."/>
            <person name="Hansen M."/>
            <person name="Howarth C."/>
            <person name="Imamovic A."/>
            <person name="Larimer J."/>
            <person name="McCowan C."/>
            <person name="Montmayeur A."/>
            <person name="Murphy C."/>
            <person name="Neiman D."/>
            <person name="Pearson M."/>
            <person name="Priest M."/>
            <person name="Roberts A."/>
            <person name="Saif S."/>
            <person name="Shea T."/>
            <person name="Sisk P."/>
            <person name="Sykes S."/>
            <person name="Wortman J."/>
            <person name="Nusbaum C."/>
            <person name="Birren B."/>
        </authorList>
    </citation>
    <scope>NUCLEOTIDE SEQUENCE [LARGE SCALE GENOMIC DNA]</scope>
    <source>
        <strain evidence="3">race PST-78</strain>
    </source>
</reference>
<evidence type="ECO:0000313" key="3">
    <source>
        <dbReference type="Proteomes" id="UP000054564"/>
    </source>
</evidence>
<accession>A0A0L0V7X3</accession>
<evidence type="ECO:0000313" key="2">
    <source>
        <dbReference type="EMBL" id="KNE95378.1"/>
    </source>
</evidence>
<feature type="compositionally biased region" description="Basic and acidic residues" evidence="1">
    <location>
        <begin position="119"/>
        <end position="128"/>
    </location>
</feature>
<comment type="caution">
    <text evidence="2">The sequence shown here is derived from an EMBL/GenBank/DDBJ whole genome shotgun (WGS) entry which is preliminary data.</text>
</comment>
<organism evidence="2 3">
    <name type="scientific">Puccinia striiformis f. sp. tritici PST-78</name>
    <dbReference type="NCBI Taxonomy" id="1165861"/>
    <lineage>
        <taxon>Eukaryota</taxon>
        <taxon>Fungi</taxon>
        <taxon>Dikarya</taxon>
        <taxon>Basidiomycota</taxon>
        <taxon>Pucciniomycotina</taxon>
        <taxon>Pucciniomycetes</taxon>
        <taxon>Pucciniales</taxon>
        <taxon>Pucciniaceae</taxon>
        <taxon>Puccinia</taxon>
    </lineage>
</organism>
<gene>
    <name evidence="2" type="ORF">PSTG_11231</name>
</gene>
<dbReference type="AlphaFoldDB" id="A0A0L0V7X3"/>